<proteinExistence type="predicted"/>
<evidence type="ECO:0008006" key="3">
    <source>
        <dbReference type="Google" id="ProtNLM"/>
    </source>
</evidence>
<protein>
    <recommendedName>
        <fullName evidence="3">Inclusion body protein</fullName>
    </recommendedName>
</protein>
<dbReference type="Pfam" id="PF12306">
    <property type="entry name" value="PixA"/>
    <property type="match status" value="1"/>
</dbReference>
<dbReference type="EMBL" id="CP021109">
    <property type="protein sequence ID" value="ARP85021.1"/>
    <property type="molecule type" value="Genomic_DNA"/>
</dbReference>
<dbReference type="InterPro" id="IPR021087">
    <property type="entry name" value="Uncharacterised_PixA/AidA"/>
</dbReference>
<evidence type="ECO:0000313" key="2">
    <source>
        <dbReference type="Proteomes" id="UP000194139"/>
    </source>
</evidence>
<name>A0A1W6YVH6_9BORD</name>
<dbReference type="RefSeq" id="WP_086071276.1">
    <property type="nucleotide sequence ID" value="NZ_CP021109.1"/>
</dbReference>
<dbReference type="Proteomes" id="UP000194139">
    <property type="component" value="Chromosome"/>
</dbReference>
<evidence type="ECO:0000313" key="1">
    <source>
        <dbReference type="EMBL" id="ARP85021.1"/>
    </source>
</evidence>
<reference evidence="1 2" key="1">
    <citation type="submission" date="2017-05" db="EMBL/GenBank/DDBJ databases">
        <title>Complete and WGS of Bordetella genogroups.</title>
        <authorList>
            <person name="Spilker T."/>
            <person name="LiPuma J."/>
        </authorList>
    </citation>
    <scope>NUCLEOTIDE SEQUENCE [LARGE SCALE GENOMIC DNA]</scope>
    <source>
        <strain evidence="1 2">AU17164</strain>
    </source>
</reference>
<dbReference type="InterPro" id="IPR038712">
    <property type="entry name" value="PixA-like_sf"/>
</dbReference>
<gene>
    <name evidence="1" type="ORF">CAL13_01370</name>
</gene>
<sequence length="187" mass="20757">MSIIDITIVVDPVAIIRDHTISSNSSPITLKNYGRGYVFAMTYWNDVNFGTYSGHPDNYGNNDNNEGGYALDIKAEIQDTIRWRMTSLTAGFEYQCFIQSFRYAFGATVISTMKPKIEAVPGPVQNADGSVVAKQVQDYYWETTVVAQGSAGYDVIFSIFDSTGHRVGIFTIDPYIEVPGKSRYALS</sequence>
<organism evidence="1 2">
    <name type="scientific">Bordetella genomosp. 9</name>
    <dbReference type="NCBI Taxonomy" id="1416803"/>
    <lineage>
        <taxon>Bacteria</taxon>
        <taxon>Pseudomonadati</taxon>
        <taxon>Pseudomonadota</taxon>
        <taxon>Betaproteobacteria</taxon>
        <taxon>Burkholderiales</taxon>
        <taxon>Alcaligenaceae</taxon>
        <taxon>Bordetella</taxon>
    </lineage>
</organism>
<dbReference type="Gene3D" id="2.60.40.3910">
    <property type="entry name" value="Inclusion body protein"/>
    <property type="match status" value="1"/>
</dbReference>
<dbReference type="AlphaFoldDB" id="A0A1W6YVH6"/>
<accession>A0A1W6YVH6</accession>
<keyword evidence="2" id="KW-1185">Reference proteome</keyword>